<evidence type="ECO:0000313" key="3">
    <source>
        <dbReference type="Proteomes" id="UP000594262"/>
    </source>
</evidence>
<feature type="compositionally biased region" description="Polar residues" evidence="1">
    <location>
        <begin position="1"/>
        <end position="12"/>
    </location>
</feature>
<evidence type="ECO:0000313" key="2">
    <source>
        <dbReference type="EnsemblMetazoa" id="CLYHEMP006617.1"/>
    </source>
</evidence>
<organism evidence="2 3">
    <name type="scientific">Clytia hemisphaerica</name>
    <dbReference type="NCBI Taxonomy" id="252671"/>
    <lineage>
        <taxon>Eukaryota</taxon>
        <taxon>Metazoa</taxon>
        <taxon>Cnidaria</taxon>
        <taxon>Hydrozoa</taxon>
        <taxon>Hydroidolina</taxon>
        <taxon>Leptothecata</taxon>
        <taxon>Obeliida</taxon>
        <taxon>Clytiidae</taxon>
        <taxon>Clytia</taxon>
    </lineage>
</organism>
<feature type="region of interest" description="Disordered" evidence="1">
    <location>
        <begin position="1"/>
        <end position="68"/>
    </location>
</feature>
<sequence>MMNSQNTQQNIISGAKTETILEEEATGDNTHESVSSEEEGGISPLNRSFNMNRRSEISSAQSTPKVEKSLMNRSSELIKEFAPPSMEYSYYVIASPVVGRRKVSATNSAPSSNMTSRSYSFVSMSSRDSQSSSEVSAVVQPRKRAPKSRGLLQSVKEKLLAEIENINVELIKMDSEKLVLVNLRNASLLYRDMICKSERNNQGIPNAGKLRASCESIELKIQDEEHALQDDLAIPSIDEIRKDLKEILKVCSVITNNKSTNMKMTLVEELLCAVGKLYGVVDTILVIFYEDLNDDDSDDGVENTGEGGDEVDNAVECKESGGEISPVASSPELAVDESENVEENRANETNNTTIESIIENRTNGARDSSFCLKGDQSASSISIDLSGKIGEELKHLQKKLSKAKKLFKGIERLSSGNPKPKSLSLCFKEINSTITEELIRELSYEEAWCQVIKKNVVDLQKHLMAERPGERELEHIKIIVGELTGRISIIMKSNMLE</sequence>
<dbReference type="OrthoDB" id="5983187at2759"/>
<evidence type="ECO:0000256" key="1">
    <source>
        <dbReference type="SAM" id="MobiDB-lite"/>
    </source>
</evidence>
<dbReference type="AlphaFoldDB" id="A0A7M5UZ96"/>
<protein>
    <submittedName>
        <fullName evidence="2">Uncharacterized protein</fullName>
    </submittedName>
</protein>
<feature type="region of interest" description="Disordered" evidence="1">
    <location>
        <begin position="320"/>
        <end position="349"/>
    </location>
</feature>
<feature type="compositionally biased region" description="Polar residues" evidence="1">
    <location>
        <begin position="45"/>
        <end position="64"/>
    </location>
</feature>
<feature type="region of interest" description="Disordered" evidence="1">
    <location>
        <begin position="105"/>
        <end position="126"/>
    </location>
</feature>
<name>A0A7M5UZ96_9CNID</name>
<feature type="compositionally biased region" description="Low complexity" evidence="1">
    <location>
        <begin position="116"/>
        <end position="126"/>
    </location>
</feature>
<accession>A0A7M5UZ96</accession>
<keyword evidence="3" id="KW-1185">Reference proteome</keyword>
<dbReference type="EnsemblMetazoa" id="CLYHEMT006617.1">
    <property type="protein sequence ID" value="CLYHEMP006617.1"/>
    <property type="gene ID" value="CLYHEMG006617"/>
</dbReference>
<reference evidence="2" key="1">
    <citation type="submission" date="2021-01" db="UniProtKB">
        <authorList>
            <consortium name="EnsemblMetazoa"/>
        </authorList>
    </citation>
    <scope>IDENTIFICATION</scope>
</reference>
<proteinExistence type="predicted"/>
<dbReference type="GeneID" id="136804847"/>
<feature type="compositionally biased region" description="Polar residues" evidence="1">
    <location>
        <begin position="105"/>
        <end position="115"/>
    </location>
</feature>
<dbReference type="Proteomes" id="UP000594262">
    <property type="component" value="Unplaced"/>
</dbReference>
<dbReference type="RefSeq" id="XP_066917471.1">
    <property type="nucleotide sequence ID" value="XM_067061370.1"/>
</dbReference>